<keyword evidence="11" id="KW-1185">Reference proteome</keyword>
<comment type="similarity">
    <text evidence="6 7">Belongs to the TRAFAC class myosin-kinesin ATPase superfamily. Kinesin family.</text>
</comment>
<evidence type="ECO:0000256" key="2">
    <source>
        <dbReference type="ARBA" id="ARBA00022741"/>
    </source>
</evidence>
<evidence type="ECO:0000313" key="10">
    <source>
        <dbReference type="EMBL" id="EDO05934.1"/>
    </source>
</evidence>
<evidence type="ECO:0000256" key="8">
    <source>
        <dbReference type="SAM" id="MobiDB-lite"/>
    </source>
</evidence>
<dbReference type="GO" id="GO:0005874">
    <property type="term" value="C:microtubule"/>
    <property type="evidence" value="ECO:0007669"/>
    <property type="project" value="UniProtKB-KW"/>
</dbReference>
<reference evidence="11" key="3">
    <citation type="journal article" date="2021" name="Int. J. Parasitol.">
        <title>Comparative analysis of gene expression between Babesia bovis blood stages and kinetes allowed by improved genome annotation.</title>
        <authorList>
            <person name="Ueti M.W."/>
            <person name="Johnson W.C."/>
            <person name="Kappmeyer L.S."/>
            <person name="Herndon D.R."/>
            <person name="Mousel M.R."/>
            <person name="Reif K.E."/>
            <person name="Taus N.S."/>
            <person name="Ifeonu O.O."/>
            <person name="Silva J.C."/>
            <person name="Suarez C.E."/>
            <person name="Brayton K.A."/>
        </authorList>
    </citation>
    <scope>NUCLEOTIDE SEQUENCE [LARGE SCALE GENOMIC DNA]</scope>
</reference>
<keyword evidence="4" id="KW-0175">Coiled coil</keyword>
<feature type="domain" description="Kinesin motor" evidence="9">
    <location>
        <begin position="230"/>
        <end position="546"/>
    </location>
</feature>
<dbReference type="SUPFAM" id="SSF52540">
    <property type="entry name" value="P-loop containing nucleoside triphosphate hydrolases"/>
    <property type="match status" value="1"/>
</dbReference>
<feature type="binding site" evidence="6">
    <location>
        <begin position="316"/>
        <end position="323"/>
    </location>
    <ligand>
        <name>ATP</name>
        <dbReference type="ChEBI" id="CHEBI:30616"/>
    </ligand>
</feature>
<evidence type="ECO:0000256" key="3">
    <source>
        <dbReference type="ARBA" id="ARBA00022840"/>
    </source>
</evidence>
<dbReference type="PANTHER" id="PTHR47968">
    <property type="entry name" value="CENTROMERE PROTEIN E"/>
    <property type="match status" value="1"/>
</dbReference>
<dbReference type="InterPro" id="IPR036961">
    <property type="entry name" value="Kinesin_motor_dom_sf"/>
</dbReference>
<dbReference type="eggNOG" id="KOG0242">
    <property type="taxonomic scope" value="Eukaryota"/>
</dbReference>
<dbReference type="KEGG" id="bbo:BBOV_IV003380"/>
<feature type="region of interest" description="Disordered" evidence="8">
    <location>
        <begin position="21"/>
        <end position="81"/>
    </location>
</feature>
<dbReference type="Pfam" id="PF00225">
    <property type="entry name" value="Kinesin"/>
    <property type="match status" value="1"/>
</dbReference>
<dbReference type="RefSeq" id="XP_001609502.1">
    <property type="nucleotide sequence ID" value="XM_001609452.1"/>
</dbReference>
<dbReference type="VEuPathDB" id="PiroplasmaDB:BBOV_IV003380"/>
<dbReference type="GO" id="GO:0005524">
    <property type="term" value="F:ATP binding"/>
    <property type="evidence" value="ECO:0007669"/>
    <property type="project" value="UniProtKB-UniRule"/>
</dbReference>
<dbReference type="GO" id="GO:0008017">
    <property type="term" value="F:microtubule binding"/>
    <property type="evidence" value="ECO:0007669"/>
    <property type="project" value="InterPro"/>
</dbReference>
<reference evidence="11" key="2">
    <citation type="journal article" date="2020" name="Data Brief">
        <title>Transcriptome dataset of Babesia bovis life stages within vertebrate and invertebrate hosts.</title>
        <authorList>
            <person name="Ueti M.W."/>
            <person name="Johnson W.C."/>
            <person name="Kappmeyer L.S."/>
            <person name="Herndon D.R."/>
            <person name="Mousel M.R."/>
            <person name="Reif K.E."/>
            <person name="Taus N.S."/>
            <person name="Ifeonu O.O."/>
            <person name="Silva J.C."/>
            <person name="Suarez C.E."/>
            <person name="Brayton K.A."/>
        </authorList>
    </citation>
    <scope>NUCLEOTIDE SEQUENCE [LARGE SCALE GENOMIC DNA]</scope>
</reference>
<evidence type="ECO:0000256" key="1">
    <source>
        <dbReference type="ARBA" id="ARBA00022701"/>
    </source>
</evidence>
<dbReference type="InterPro" id="IPR001752">
    <property type="entry name" value="Kinesin_motor_dom"/>
</dbReference>
<dbReference type="AlphaFoldDB" id="A7AVV8"/>
<evidence type="ECO:0000259" key="9">
    <source>
        <dbReference type="PROSITE" id="PS50067"/>
    </source>
</evidence>
<protein>
    <recommendedName>
        <fullName evidence="7">Kinesin-like protein</fullName>
    </recommendedName>
</protein>
<evidence type="ECO:0000256" key="6">
    <source>
        <dbReference type="PROSITE-ProRule" id="PRU00283"/>
    </source>
</evidence>
<dbReference type="PRINTS" id="PR00380">
    <property type="entry name" value="KINESINHEAVY"/>
</dbReference>
<feature type="compositionally biased region" description="Polar residues" evidence="8">
    <location>
        <begin position="53"/>
        <end position="71"/>
    </location>
</feature>
<keyword evidence="5 6" id="KW-0505">Motor protein</keyword>
<keyword evidence="2 6" id="KW-0547">Nucleotide-binding</keyword>
<evidence type="ECO:0000256" key="7">
    <source>
        <dbReference type="RuleBase" id="RU000394"/>
    </source>
</evidence>
<proteinExistence type="inferred from homology"/>
<sequence>MSNGRRAPIAMGVNTAALLDSSAGVSPEKRSREQSPILSRAHRGKLALRLVTPKTSPQGGRSTASVDSTVSPLIPGKNDQATHRRHNDTLALLKDLDIDILTDRSPKKLGRSIGVRSMDDVLLTESSCTDLDTTSAVTLPSSHECITPSRRDLIDIATESRLPSPVISNRVDHLYHGTATPSKVKILTATEMSTQEVMMQYYSPRRSIGLSSPQSRSTCTSMAQGTISDSIKVVVRVRPVDPSVIPVIQVVDNVIEVHRPGNAQSVLDSQRPKVCRYHFDSVFDAEATQEDVYNATSRDLVQKAFDGINGTVFAYGCTSAGKTYTMVGENNTYGIVQMTLASIFEHIEKVCPETEAYFSFMEVYNETVFDLLAPVYKSLDVQEVSGEVKVPLLSVARVNSLPETLALLSKGIKARKKAMTDANRHSSRSHAIMQVSVHYKKKRSKVTFIDLAGSERSGITSNGARAKECGHINQSLLALANCISALSDTSASRTKVKYRDSKLTLLLKNVLFTNAEVIMIAAIHPGTQFIHETQNSLMYARRAKDVKVDFQVEDSCNEYDYDVALNEAYTAIMLIGQTLSDEARNDIVQMLRAEPLSGREFLVNLLSSRVTIQNSNSI</sequence>
<dbReference type="EMBL" id="AAXT01000004">
    <property type="protein sequence ID" value="EDO05934.1"/>
    <property type="molecule type" value="Genomic_DNA"/>
</dbReference>
<dbReference type="PROSITE" id="PS50067">
    <property type="entry name" value="KINESIN_MOTOR_2"/>
    <property type="match status" value="1"/>
</dbReference>
<keyword evidence="1 7" id="KW-0493">Microtubule</keyword>
<accession>A7AVV8</accession>
<comment type="caution">
    <text evidence="10">The sequence shown here is derived from an EMBL/GenBank/DDBJ whole genome shotgun (WGS) entry which is preliminary data.</text>
</comment>
<keyword evidence="3 6" id="KW-0067">ATP-binding</keyword>
<dbReference type="GO" id="GO:0007018">
    <property type="term" value="P:microtubule-based movement"/>
    <property type="evidence" value="ECO:0007669"/>
    <property type="project" value="InterPro"/>
</dbReference>
<dbReference type="STRING" id="5865.A7AVV8"/>
<gene>
    <name evidence="10" type="ORF">BBOV_IV003380</name>
</gene>
<dbReference type="Proteomes" id="UP000002173">
    <property type="component" value="Unassembled WGS sequence"/>
</dbReference>
<dbReference type="PROSITE" id="PS00411">
    <property type="entry name" value="KINESIN_MOTOR_1"/>
    <property type="match status" value="1"/>
</dbReference>
<evidence type="ECO:0000256" key="5">
    <source>
        <dbReference type="ARBA" id="ARBA00023175"/>
    </source>
</evidence>
<evidence type="ECO:0000256" key="4">
    <source>
        <dbReference type="ARBA" id="ARBA00023054"/>
    </source>
</evidence>
<dbReference type="InterPro" id="IPR019821">
    <property type="entry name" value="Kinesin_motor_CS"/>
</dbReference>
<dbReference type="SMART" id="SM00129">
    <property type="entry name" value="KISc"/>
    <property type="match status" value="1"/>
</dbReference>
<dbReference type="Gene3D" id="3.40.850.10">
    <property type="entry name" value="Kinesin motor domain"/>
    <property type="match status" value="1"/>
</dbReference>
<dbReference type="InParanoid" id="A7AVV8"/>
<dbReference type="PANTHER" id="PTHR47968:SF13">
    <property type="entry name" value="KINESIN-LIKE PROTEIN KIF19 ISOFORM X1"/>
    <property type="match status" value="1"/>
</dbReference>
<name>A7AVV8_BABBO</name>
<dbReference type="GO" id="GO:0003777">
    <property type="term" value="F:microtubule motor activity"/>
    <property type="evidence" value="ECO:0007669"/>
    <property type="project" value="InterPro"/>
</dbReference>
<organism evidence="10 11">
    <name type="scientific">Babesia bovis</name>
    <dbReference type="NCBI Taxonomy" id="5865"/>
    <lineage>
        <taxon>Eukaryota</taxon>
        <taxon>Sar</taxon>
        <taxon>Alveolata</taxon>
        <taxon>Apicomplexa</taxon>
        <taxon>Aconoidasida</taxon>
        <taxon>Piroplasmida</taxon>
        <taxon>Babesiidae</taxon>
        <taxon>Babesia</taxon>
    </lineage>
</organism>
<evidence type="ECO:0000313" key="11">
    <source>
        <dbReference type="Proteomes" id="UP000002173"/>
    </source>
</evidence>
<dbReference type="InterPro" id="IPR027640">
    <property type="entry name" value="Kinesin-like_fam"/>
</dbReference>
<dbReference type="GeneID" id="5477721"/>
<reference evidence="10 11" key="1">
    <citation type="journal article" date="2007" name="PLoS Pathog.">
        <title>Genome sequence of Babesia bovis and comparative analysis of apicomplexan hemoprotozoa.</title>
        <authorList>
            <person name="Brayton K.A."/>
            <person name="Lau A.O.T."/>
            <person name="Herndon D.R."/>
            <person name="Hannick L."/>
            <person name="Kappmeyer L.S."/>
            <person name="Berens S.J."/>
            <person name="Bidwell S.L."/>
            <person name="Brown W.C."/>
            <person name="Crabtree J."/>
            <person name="Fadrosh D."/>
            <person name="Feldblum T."/>
            <person name="Forberger H.A."/>
            <person name="Haas B.J."/>
            <person name="Howell J.M."/>
            <person name="Khouri H."/>
            <person name="Koo H."/>
            <person name="Mann D.J."/>
            <person name="Norimine J."/>
            <person name="Paulsen I.T."/>
            <person name="Radune D."/>
            <person name="Ren Q."/>
            <person name="Smith R.K. Jr."/>
            <person name="Suarez C.E."/>
            <person name="White O."/>
            <person name="Wortman J.R."/>
            <person name="Knowles D.P. Jr."/>
            <person name="McElwain T.F."/>
            <person name="Nene V.M."/>
        </authorList>
    </citation>
    <scope>NUCLEOTIDE SEQUENCE [LARGE SCALE GENOMIC DNA]</scope>
    <source>
        <strain evidence="10">T2Bo</strain>
    </source>
</reference>
<dbReference type="InterPro" id="IPR027417">
    <property type="entry name" value="P-loop_NTPase"/>
</dbReference>
<dbReference type="CDD" id="cd00106">
    <property type="entry name" value="KISc"/>
    <property type="match status" value="1"/>
</dbReference>